<evidence type="ECO:0000259" key="1">
    <source>
        <dbReference type="Pfam" id="PF13456"/>
    </source>
</evidence>
<proteinExistence type="predicted"/>
<feature type="non-terminal residue" evidence="2">
    <location>
        <position position="1"/>
    </location>
</feature>
<evidence type="ECO:0000313" key="3">
    <source>
        <dbReference type="Proteomes" id="UP000694005"/>
    </source>
</evidence>
<protein>
    <recommendedName>
        <fullName evidence="1">RNase H type-1 domain-containing protein</fullName>
    </recommendedName>
</protein>
<feature type="domain" description="RNase H type-1" evidence="1">
    <location>
        <begin position="18"/>
        <end position="109"/>
    </location>
</feature>
<dbReference type="InterPro" id="IPR052929">
    <property type="entry name" value="RNase_H-like_EbsB-rel"/>
</dbReference>
<dbReference type="Gramene" id="A09p52170.2_BraZ1">
    <property type="protein sequence ID" value="A09p52170.2_BraZ1.CDS.1"/>
    <property type="gene ID" value="A09g52170.2_BraZ1"/>
</dbReference>
<dbReference type="InterPro" id="IPR012337">
    <property type="entry name" value="RNaseH-like_sf"/>
</dbReference>
<evidence type="ECO:0000313" key="2">
    <source>
        <dbReference type="EMBL" id="CAG7864750.1"/>
    </source>
</evidence>
<dbReference type="GO" id="GO:0004523">
    <property type="term" value="F:RNA-DNA hybrid ribonuclease activity"/>
    <property type="evidence" value="ECO:0007669"/>
    <property type="project" value="InterPro"/>
</dbReference>
<dbReference type="AlphaFoldDB" id="A0A8D9G0G3"/>
<dbReference type="InterPro" id="IPR044730">
    <property type="entry name" value="RNase_H-like_dom_plant"/>
</dbReference>
<dbReference type="Pfam" id="PF13456">
    <property type="entry name" value="RVT_3"/>
    <property type="match status" value="1"/>
</dbReference>
<reference evidence="2 3" key="1">
    <citation type="submission" date="2021-07" db="EMBL/GenBank/DDBJ databases">
        <authorList>
            <consortium name="Genoscope - CEA"/>
            <person name="William W."/>
        </authorList>
    </citation>
    <scope>NUCLEOTIDE SEQUENCE [LARGE SCALE GENOMIC DNA]</scope>
</reference>
<dbReference type="PANTHER" id="PTHR47074:SF49">
    <property type="entry name" value="POLYNUCLEOTIDYL TRANSFERASE, RIBONUCLEASE H-LIKE SUPERFAMILY PROTEIN"/>
    <property type="match status" value="1"/>
</dbReference>
<dbReference type="Proteomes" id="UP000694005">
    <property type="component" value="Chromosome A09"/>
</dbReference>
<dbReference type="Gene3D" id="3.30.420.10">
    <property type="entry name" value="Ribonuclease H-like superfamily/Ribonuclease H"/>
    <property type="match status" value="1"/>
</dbReference>
<dbReference type="PANTHER" id="PTHR47074">
    <property type="entry name" value="BNAC02G40300D PROTEIN"/>
    <property type="match status" value="1"/>
</dbReference>
<accession>A0A8D9G0G3</accession>
<dbReference type="InterPro" id="IPR036397">
    <property type="entry name" value="RNaseH_sf"/>
</dbReference>
<dbReference type="CDD" id="cd06222">
    <property type="entry name" value="RNase_H_like"/>
    <property type="match status" value="1"/>
</dbReference>
<name>A0A8D9G0G3_BRACM</name>
<dbReference type="SUPFAM" id="SSF53098">
    <property type="entry name" value="Ribonuclease H-like"/>
    <property type="match status" value="1"/>
</dbReference>
<dbReference type="EMBL" id="LS974625">
    <property type="protein sequence ID" value="CAG7864750.1"/>
    <property type="molecule type" value="Genomic_DNA"/>
</dbReference>
<gene>
    <name evidence="2" type="ORF">BRAPAZ1V2_A09P52170.2</name>
</gene>
<organism evidence="2 3">
    <name type="scientific">Brassica campestris</name>
    <name type="common">Field mustard</name>
    <dbReference type="NCBI Taxonomy" id="3711"/>
    <lineage>
        <taxon>Eukaryota</taxon>
        <taxon>Viridiplantae</taxon>
        <taxon>Streptophyta</taxon>
        <taxon>Embryophyta</taxon>
        <taxon>Tracheophyta</taxon>
        <taxon>Spermatophyta</taxon>
        <taxon>Magnoliopsida</taxon>
        <taxon>eudicotyledons</taxon>
        <taxon>Gunneridae</taxon>
        <taxon>Pentapetalae</taxon>
        <taxon>rosids</taxon>
        <taxon>malvids</taxon>
        <taxon>Brassicales</taxon>
        <taxon>Brassicaceae</taxon>
        <taxon>Brassiceae</taxon>
        <taxon>Brassica</taxon>
    </lineage>
</organism>
<sequence>LSTDQSVQERNRGSKAQTHVASPCMGEALAIREGLLQAASHNITHICIRTDSQVLATAINSRRKTTELYGVLADIDDLSFSPLSPFSSCRFVYIPKITNGPADGLAKACLSTHLAMDLNSI</sequence>
<dbReference type="GO" id="GO:0003676">
    <property type="term" value="F:nucleic acid binding"/>
    <property type="evidence" value="ECO:0007669"/>
    <property type="project" value="InterPro"/>
</dbReference>
<dbReference type="InterPro" id="IPR002156">
    <property type="entry name" value="RNaseH_domain"/>
</dbReference>